<dbReference type="Proteomes" id="UP000238261">
    <property type="component" value="Unassembled WGS sequence"/>
</dbReference>
<protein>
    <submittedName>
        <fullName evidence="1">Uncharacterized protein</fullName>
    </submittedName>
</protein>
<name>A0A2S7EUZ5_9XANT</name>
<evidence type="ECO:0000313" key="2">
    <source>
        <dbReference type="Proteomes" id="UP000238261"/>
    </source>
</evidence>
<dbReference type="AlphaFoldDB" id="A0A2S7EUZ5"/>
<comment type="caution">
    <text evidence="1">The sequence shown here is derived from an EMBL/GenBank/DDBJ whole genome shotgun (WGS) entry which is preliminary data.</text>
</comment>
<organism evidence="1 2">
    <name type="scientific">Xanthomonas hyacinthi</name>
    <dbReference type="NCBI Taxonomy" id="56455"/>
    <lineage>
        <taxon>Bacteria</taxon>
        <taxon>Pseudomonadati</taxon>
        <taxon>Pseudomonadota</taxon>
        <taxon>Gammaproteobacteria</taxon>
        <taxon>Lysobacterales</taxon>
        <taxon>Lysobacteraceae</taxon>
        <taxon>Xanthomonas</taxon>
    </lineage>
</organism>
<accession>A0A2S7EUZ5</accession>
<evidence type="ECO:0000313" key="1">
    <source>
        <dbReference type="EMBL" id="PPU96902.1"/>
    </source>
</evidence>
<dbReference type="EMBL" id="MDEG01000011">
    <property type="protein sequence ID" value="PPU96902.1"/>
    <property type="molecule type" value="Genomic_DNA"/>
</dbReference>
<reference evidence="2" key="1">
    <citation type="submission" date="2016-08" db="EMBL/GenBank/DDBJ databases">
        <authorList>
            <person name="Merda D."/>
            <person name="Briand M."/>
            <person name="Taghouti G."/>
            <person name="Carrere S."/>
            <person name="Gouzy J."/>
            <person name="Portier P."/>
            <person name="Jacques M.-A."/>
            <person name="Fischer-Le Saux M."/>
        </authorList>
    </citation>
    <scope>NUCLEOTIDE SEQUENCE [LARGE SCALE GENOMIC DNA]</scope>
    <source>
        <strain evidence="2">CFBP1156</strain>
    </source>
</reference>
<gene>
    <name evidence="1" type="ORF">XhyaCFBP1156_12735</name>
</gene>
<proteinExistence type="predicted"/>
<sequence>MNAPATDAYRPHTLDEFPDLTPEEIGQRFLKLIDSLNSIDELSLERLQGAMRLRFTPTPETHGGFFTMHLPESGWYYGLSYYDDPELKRKSITYQFTNRPAGQENNDDRADMAPVCGMDFYAYVAELKKMGFVEREDLAQYDSPMPPAIYDPKTGKENFAERRFFRLPGYTFTRGNVGVLIRERREVVASDAKPENFCVESISVGTGA</sequence>
<keyword evidence="2" id="KW-1185">Reference proteome</keyword>